<dbReference type="InterPro" id="IPR004360">
    <property type="entry name" value="Glyas_Fos-R_dOase_dom"/>
</dbReference>
<gene>
    <name evidence="2" type="ORF">SAMN06296416_102188</name>
</gene>
<dbReference type="RefSeq" id="WP_097120966.1">
    <property type="nucleotide sequence ID" value="NZ_OCND01000002.1"/>
</dbReference>
<dbReference type="AlphaFoldDB" id="A0A286D2W3"/>
<dbReference type="Gene3D" id="3.10.180.10">
    <property type="entry name" value="2,3-Dihydroxybiphenyl 1,2-Dioxygenase, domain 1"/>
    <property type="match status" value="1"/>
</dbReference>
<dbReference type="OrthoDB" id="793940at2"/>
<dbReference type="Proteomes" id="UP000219374">
    <property type="component" value="Unassembled WGS sequence"/>
</dbReference>
<dbReference type="Pfam" id="PF00903">
    <property type="entry name" value="Glyoxalase"/>
    <property type="match status" value="1"/>
</dbReference>
<accession>A0A286D2W3</accession>
<dbReference type="InterPro" id="IPR029068">
    <property type="entry name" value="Glyas_Bleomycin-R_OHBP_Dase"/>
</dbReference>
<dbReference type="PROSITE" id="PS51819">
    <property type="entry name" value="VOC"/>
    <property type="match status" value="1"/>
</dbReference>
<dbReference type="SUPFAM" id="SSF54593">
    <property type="entry name" value="Glyoxalase/Bleomycin resistance protein/Dihydroxybiphenyl dioxygenase"/>
    <property type="match status" value="1"/>
</dbReference>
<protein>
    <recommendedName>
        <fullName evidence="1">VOC domain-containing protein</fullName>
    </recommendedName>
</protein>
<evidence type="ECO:0000259" key="1">
    <source>
        <dbReference type="PROSITE" id="PS51819"/>
    </source>
</evidence>
<reference evidence="2 3" key="1">
    <citation type="submission" date="2017-09" db="EMBL/GenBank/DDBJ databases">
        <authorList>
            <person name="Ehlers B."/>
            <person name="Leendertz F.H."/>
        </authorList>
    </citation>
    <scope>NUCLEOTIDE SEQUENCE [LARGE SCALE GENOMIC DNA]</scope>
    <source>
        <strain evidence="2 3">CGMCC 1.10978</strain>
    </source>
</reference>
<feature type="domain" description="VOC" evidence="1">
    <location>
        <begin position="5"/>
        <end position="124"/>
    </location>
</feature>
<sequence>MLQDHPLYAYLPANDVTRAREFYETRLGFTPEEEQAGGVTYRFGEGTACFLYPTPNAGTSKASQAFWQVEDVEREVAELKARGVVFEHYDMPGAVAGSDIVTAGGAKAAWFKDTEGNILALIQPI</sequence>
<evidence type="ECO:0000313" key="3">
    <source>
        <dbReference type="Proteomes" id="UP000219374"/>
    </source>
</evidence>
<organism evidence="2 3">
    <name type="scientific">Pseudoxanthomonas wuyuanensis</name>
    <dbReference type="NCBI Taxonomy" id="1073196"/>
    <lineage>
        <taxon>Bacteria</taxon>
        <taxon>Pseudomonadati</taxon>
        <taxon>Pseudomonadota</taxon>
        <taxon>Gammaproteobacteria</taxon>
        <taxon>Lysobacterales</taxon>
        <taxon>Lysobacteraceae</taxon>
        <taxon>Pseudoxanthomonas</taxon>
    </lineage>
</organism>
<dbReference type="InterPro" id="IPR037523">
    <property type="entry name" value="VOC_core"/>
</dbReference>
<keyword evidence="3" id="KW-1185">Reference proteome</keyword>
<name>A0A286D2W3_9GAMM</name>
<proteinExistence type="predicted"/>
<evidence type="ECO:0000313" key="2">
    <source>
        <dbReference type="EMBL" id="SOD53001.1"/>
    </source>
</evidence>
<dbReference type="EMBL" id="OCND01000002">
    <property type="protein sequence ID" value="SOD53001.1"/>
    <property type="molecule type" value="Genomic_DNA"/>
</dbReference>